<dbReference type="SUPFAM" id="SSF54862">
    <property type="entry name" value="4Fe-4S ferredoxins"/>
    <property type="match status" value="1"/>
</dbReference>
<name>A0A4Y7RVP4_9FIRM</name>
<proteinExistence type="predicted"/>
<accession>A0A4Y7RVP4</accession>
<dbReference type="AlphaFoldDB" id="A0A4Y7RVP4"/>
<dbReference type="EMBL" id="QFFZ01000005">
    <property type="protein sequence ID" value="TEB12786.1"/>
    <property type="molecule type" value="Genomic_DNA"/>
</dbReference>
<evidence type="ECO:0000256" key="2">
    <source>
        <dbReference type="ARBA" id="ARBA00023004"/>
    </source>
</evidence>
<dbReference type="GO" id="GO:0046872">
    <property type="term" value="F:metal ion binding"/>
    <property type="evidence" value="ECO:0007669"/>
    <property type="project" value="UniProtKB-KW"/>
</dbReference>
<dbReference type="Pfam" id="PF13237">
    <property type="entry name" value="Fer4_10"/>
    <property type="match status" value="1"/>
</dbReference>
<evidence type="ECO:0000256" key="3">
    <source>
        <dbReference type="ARBA" id="ARBA00023014"/>
    </source>
</evidence>
<reference evidence="5 6" key="1">
    <citation type="journal article" date="2018" name="Environ. Microbiol.">
        <title>Novel energy conservation strategies and behaviour of Pelotomaculum schinkii driving syntrophic propionate catabolism.</title>
        <authorList>
            <person name="Hidalgo-Ahumada C.A.P."/>
            <person name="Nobu M.K."/>
            <person name="Narihiro T."/>
            <person name="Tamaki H."/>
            <person name="Liu W.T."/>
            <person name="Kamagata Y."/>
            <person name="Stams A.J.M."/>
            <person name="Imachi H."/>
            <person name="Sousa D.Z."/>
        </authorList>
    </citation>
    <scope>NUCLEOTIDE SEQUENCE [LARGE SCALE GENOMIC DNA]</scope>
    <source>
        <strain evidence="5 6">MGP</strain>
    </source>
</reference>
<feature type="domain" description="4Fe-4S ferredoxin-type" evidence="4">
    <location>
        <begin position="65"/>
        <end position="94"/>
    </location>
</feature>
<dbReference type="InterPro" id="IPR017900">
    <property type="entry name" value="4Fe4S_Fe_S_CS"/>
</dbReference>
<evidence type="ECO:0000259" key="4">
    <source>
        <dbReference type="PROSITE" id="PS51379"/>
    </source>
</evidence>
<dbReference type="GO" id="GO:0051536">
    <property type="term" value="F:iron-sulfur cluster binding"/>
    <property type="evidence" value="ECO:0007669"/>
    <property type="project" value="UniProtKB-KW"/>
</dbReference>
<protein>
    <submittedName>
        <fullName evidence="5">Ferredoxin-2</fullName>
    </submittedName>
</protein>
<keyword evidence="1" id="KW-0479">Metal-binding</keyword>
<evidence type="ECO:0000313" key="6">
    <source>
        <dbReference type="Proteomes" id="UP000297597"/>
    </source>
</evidence>
<organism evidence="5 6">
    <name type="scientific">Pelotomaculum propionicicum</name>
    <dbReference type="NCBI Taxonomy" id="258475"/>
    <lineage>
        <taxon>Bacteria</taxon>
        <taxon>Bacillati</taxon>
        <taxon>Bacillota</taxon>
        <taxon>Clostridia</taxon>
        <taxon>Eubacteriales</taxon>
        <taxon>Desulfotomaculaceae</taxon>
        <taxon>Pelotomaculum</taxon>
    </lineage>
</organism>
<dbReference type="PANTHER" id="PTHR43122:SF1">
    <property type="entry name" value="IRON-SULFUR-BINDING PROTEIN"/>
    <property type="match status" value="1"/>
</dbReference>
<sequence>MRHDKAVSYAGINLNVIQNNVVKTMVETVSAAYPKKIVINKKWCKGCGICAGLCPKVLAMSNGGKAIVVNQPLCTGCRRCESHCPDFAISLKVETDE</sequence>
<evidence type="ECO:0000256" key="1">
    <source>
        <dbReference type="ARBA" id="ARBA00022723"/>
    </source>
</evidence>
<keyword evidence="2" id="KW-0408">Iron</keyword>
<feature type="domain" description="4Fe-4S ferredoxin-type" evidence="4">
    <location>
        <begin position="35"/>
        <end position="63"/>
    </location>
</feature>
<dbReference type="PANTHER" id="PTHR43122">
    <property type="entry name" value="FERREDOXIN SUBUNIT OF PYRUVATE:FLAVODOXIN OXIDOREDUCTASE-RELATED"/>
    <property type="match status" value="1"/>
</dbReference>
<keyword evidence="3" id="KW-0411">Iron-sulfur</keyword>
<dbReference type="InterPro" id="IPR017896">
    <property type="entry name" value="4Fe4S_Fe-S-bd"/>
</dbReference>
<keyword evidence="6" id="KW-1185">Reference proteome</keyword>
<dbReference type="PROSITE" id="PS00198">
    <property type="entry name" value="4FE4S_FER_1"/>
    <property type="match status" value="1"/>
</dbReference>
<evidence type="ECO:0000313" key="5">
    <source>
        <dbReference type="EMBL" id="TEB12786.1"/>
    </source>
</evidence>
<dbReference type="PROSITE" id="PS51379">
    <property type="entry name" value="4FE4S_FER_2"/>
    <property type="match status" value="2"/>
</dbReference>
<comment type="caution">
    <text evidence="5">The sequence shown here is derived from an EMBL/GenBank/DDBJ whole genome shotgun (WGS) entry which is preliminary data.</text>
</comment>
<gene>
    <name evidence="5" type="ORF">Pmgp_00762</name>
</gene>
<dbReference type="Gene3D" id="3.30.70.20">
    <property type="match status" value="1"/>
</dbReference>
<dbReference type="Proteomes" id="UP000297597">
    <property type="component" value="Unassembled WGS sequence"/>
</dbReference>